<keyword evidence="10" id="KW-1185">Reference proteome</keyword>
<evidence type="ECO:0000256" key="7">
    <source>
        <dbReference type="RuleBase" id="RU363032"/>
    </source>
</evidence>
<dbReference type="GO" id="GO:0005886">
    <property type="term" value="C:plasma membrane"/>
    <property type="evidence" value="ECO:0007669"/>
    <property type="project" value="UniProtKB-SubCell"/>
</dbReference>
<name>A0A964E2A6_9PROT</name>
<dbReference type="PANTHER" id="PTHR43386:SF25">
    <property type="entry name" value="PEPTIDE ABC TRANSPORTER PERMEASE PROTEIN"/>
    <property type="match status" value="1"/>
</dbReference>
<evidence type="ECO:0000256" key="1">
    <source>
        <dbReference type="ARBA" id="ARBA00004651"/>
    </source>
</evidence>
<dbReference type="Gene3D" id="1.10.3720.10">
    <property type="entry name" value="MetI-like"/>
    <property type="match status" value="1"/>
</dbReference>
<evidence type="ECO:0000259" key="8">
    <source>
        <dbReference type="PROSITE" id="PS50928"/>
    </source>
</evidence>
<feature type="domain" description="ABC transmembrane type-1" evidence="8">
    <location>
        <begin position="72"/>
        <end position="261"/>
    </location>
</feature>
<keyword evidence="5 7" id="KW-1133">Transmembrane helix</keyword>
<evidence type="ECO:0000256" key="3">
    <source>
        <dbReference type="ARBA" id="ARBA00022475"/>
    </source>
</evidence>
<evidence type="ECO:0000313" key="10">
    <source>
        <dbReference type="Proteomes" id="UP000721844"/>
    </source>
</evidence>
<proteinExistence type="inferred from homology"/>
<comment type="similarity">
    <text evidence="7">Belongs to the binding-protein-dependent transport system permease family.</text>
</comment>
<feature type="transmembrane region" description="Helical" evidence="7">
    <location>
        <begin position="136"/>
        <end position="164"/>
    </location>
</feature>
<evidence type="ECO:0000256" key="6">
    <source>
        <dbReference type="ARBA" id="ARBA00023136"/>
    </source>
</evidence>
<comment type="caution">
    <text evidence="9">The sequence shown here is derived from an EMBL/GenBank/DDBJ whole genome shotgun (WGS) entry which is preliminary data.</text>
</comment>
<feature type="transmembrane region" description="Helical" evidence="7">
    <location>
        <begin position="111"/>
        <end position="130"/>
    </location>
</feature>
<keyword evidence="6 7" id="KW-0472">Membrane</keyword>
<dbReference type="AlphaFoldDB" id="A0A964E2A6"/>
<dbReference type="PANTHER" id="PTHR43386">
    <property type="entry name" value="OLIGOPEPTIDE TRANSPORT SYSTEM PERMEASE PROTEIN APPC"/>
    <property type="match status" value="1"/>
</dbReference>
<feature type="transmembrane region" description="Helical" evidence="7">
    <location>
        <begin position="12"/>
        <end position="35"/>
    </location>
</feature>
<comment type="subcellular location">
    <subcellularLocation>
        <location evidence="1 7">Cell membrane</location>
        <topology evidence="1 7">Multi-pass membrane protein</topology>
    </subcellularLocation>
</comment>
<evidence type="ECO:0000313" key="9">
    <source>
        <dbReference type="EMBL" id="MCB8879032.1"/>
    </source>
</evidence>
<reference evidence="9 10" key="1">
    <citation type="journal article" date="2021" name="Microorganisms">
        <title>Acidisoma silvae sp. nov. and Acidisomacellulosilytica sp. nov., Two Acidophilic Bacteria Isolated from Decaying Wood, Hydrolyzing Cellulose and Producing Poly-3-hydroxybutyrate.</title>
        <authorList>
            <person name="Mieszkin S."/>
            <person name="Pouder E."/>
            <person name="Uroz S."/>
            <person name="Simon-Colin C."/>
            <person name="Alain K."/>
        </authorList>
    </citation>
    <scope>NUCLEOTIDE SEQUENCE [LARGE SCALE GENOMIC DNA]</scope>
    <source>
        <strain evidence="9 10">HW T5.17</strain>
    </source>
</reference>
<evidence type="ECO:0000256" key="4">
    <source>
        <dbReference type="ARBA" id="ARBA00022692"/>
    </source>
</evidence>
<protein>
    <submittedName>
        <fullName evidence="9">ABC transporter permease</fullName>
    </submittedName>
</protein>
<dbReference type="GO" id="GO:0055085">
    <property type="term" value="P:transmembrane transport"/>
    <property type="evidence" value="ECO:0007669"/>
    <property type="project" value="InterPro"/>
</dbReference>
<dbReference type="PROSITE" id="PS50928">
    <property type="entry name" value="ABC_TM1"/>
    <property type="match status" value="1"/>
</dbReference>
<evidence type="ECO:0000256" key="2">
    <source>
        <dbReference type="ARBA" id="ARBA00022448"/>
    </source>
</evidence>
<dbReference type="SUPFAM" id="SSF161098">
    <property type="entry name" value="MetI-like"/>
    <property type="match status" value="1"/>
</dbReference>
<keyword evidence="2 7" id="KW-0813">Transport</keyword>
<dbReference type="InterPro" id="IPR000515">
    <property type="entry name" value="MetI-like"/>
</dbReference>
<dbReference type="InterPro" id="IPR035906">
    <property type="entry name" value="MetI-like_sf"/>
</dbReference>
<keyword evidence="3" id="KW-1003">Cell membrane</keyword>
<dbReference type="CDD" id="cd06261">
    <property type="entry name" value="TM_PBP2"/>
    <property type="match status" value="1"/>
</dbReference>
<dbReference type="EMBL" id="JAESVA010000001">
    <property type="protein sequence ID" value="MCB8879032.1"/>
    <property type="molecule type" value="Genomic_DNA"/>
</dbReference>
<dbReference type="Pfam" id="PF00528">
    <property type="entry name" value="BPD_transp_1"/>
    <property type="match status" value="1"/>
</dbReference>
<sequence>MGKGPVLTNLRILLGGGLTVLVILTALVALVWTPYAPTAIDILHRLAAPSGLHPFGTDAFGRDTLSMIMAGAENSIIVSLAAVAIGAALGIPAGLLAAARGGWTEELLMRGADLTFAFPALLTAVMITALRGPGAYTVMIAIGVFTAPVLARVTRTAAGVIWVQDYARAARALGRGRGAVTRVHILPNILSVLTVQITIQLSLAILAEAGLSFVGLGAQPPAPSWGRMLNEGQTYIYTAPFLTLFPGMAIAVAVLGLNMLGDGLRDAMDLRRRRRA</sequence>
<feature type="transmembrane region" description="Helical" evidence="7">
    <location>
        <begin position="235"/>
        <end position="261"/>
    </location>
</feature>
<accession>A0A964E2A6</accession>
<evidence type="ECO:0000256" key="5">
    <source>
        <dbReference type="ARBA" id="ARBA00022989"/>
    </source>
</evidence>
<dbReference type="InterPro" id="IPR050366">
    <property type="entry name" value="BP-dependent_transpt_permease"/>
</dbReference>
<organism evidence="9 10">
    <name type="scientific">Acidisoma cellulosilyticum</name>
    <dbReference type="NCBI Taxonomy" id="2802395"/>
    <lineage>
        <taxon>Bacteria</taxon>
        <taxon>Pseudomonadati</taxon>
        <taxon>Pseudomonadota</taxon>
        <taxon>Alphaproteobacteria</taxon>
        <taxon>Acetobacterales</taxon>
        <taxon>Acidocellaceae</taxon>
        <taxon>Acidisoma</taxon>
    </lineage>
</organism>
<feature type="transmembrane region" description="Helical" evidence="7">
    <location>
        <begin position="185"/>
        <end position="215"/>
    </location>
</feature>
<feature type="transmembrane region" description="Helical" evidence="7">
    <location>
        <begin position="76"/>
        <end position="99"/>
    </location>
</feature>
<keyword evidence="4 7" id="KW-0812">Transmembrane</keyword>
<gene>
    <name evidence="9" type="ORF">ACELLULO517_02210</name>
</gene>
<dbReference type="Proteomes" id="UP000721844">
    <property type="component" value="Unassembled WGS sequence"/>
</dbReference>